<comment type="caution">
    <text evidence="2">The sequence shown here is derived from an EMBL/GenBank/DDBJ whole genome shotgun (WGS) entry which is preliminary data.</text>
</comment>
<feature type="region of interest" description="Disordered" evidence="1">
    <location>
        <begin position="1"/>
        <end position="44"/>
    </location>
</feature>
<accession>A0ABU7SB44</accession>
<dbReference type="EMBL" id="JAZGQL010000006">
    <property type="protein sequence ID" value="MEE6307164.1"/>
    <property type="molecule type" value="Genomic_DNA"/>
</dbReference>
<organism evidence="2 3">
    <name type="scientific">Plantactinospora veratri</name>
    <dbReference type="NCBI Taxonomy" id="1436122"/>
    <lineage>
        <taxon>Bacteria</taxon>
        <taxon>Bacillati</taxon>
        <taxon>Actinomycetota</taxon>
        <taxon>Actinomycetes</taxon>
        <taxon>Micromonosporales</taxon>
        <taxon>Micromonosporaceae</taxon>
        <taxon>Plantactinospora</taxon>
    </lineage>
</organism>
<keyword evidence="3" id="KW-1185">Reference proteome</keyword>
<name>A0ABU7SB44_9ACTN</name>
<evidence type="ECO:0000313" key="2">
    <source>
        <dbReference type="EMBL" id="MEE6307164.1"/>
    </source>
</evidence>
<gene>
    <name evidence="2" type="ORF">V1634_10045</name>
</gene>
<protein>
    <submittedName>
        <fullName evidence="2">Uncharacterized protein</fullName>
    </submittedName>
</protein>
<dbReference type="Proteomes" id="UP001339911">
    <property type="component" value="Unassembled WGS sequence"/>
</dbReference>
<proteinExistence type="predicted"/>
<dbReference type="RefSeq" id="WP_331207483.1">
    <property type="nucleotide sequence ID" value="NZ_JAZGQL010000006.1"/>
</dbReference>
<evidence type="ECO:0000313" key="3">
    <source>
        <dbReference type="Proteomes" id="UP001339911"/>
    </source>
</evidence>
<evidence type="ECO:0000256" key="1">
    <source>
        <dbReference type="SAM" id="MobiDB-lite"/>
    </source>
</evidence>
<sequence length="73" mass="7725">MDPVGYHLALGATERHVRSARPEAPVRPDRESNPGGGPGRLRRGTAAMLRQVADRLAPAQQVVPASTSRACPS</sequence>
<feature type="compositionally biased region" description="Basic and acidic residues" evidence="1">
    <location>
        <begin position="13"/>
        <end position="32"/>
    </location>
</feature>
<reference evidence="2 3" key="1">
    <citation type="submission" date="2024-01" db="EMBL/GenBank/DDBJ databases">
        <title>Genome insights into Plantactinospora veratri sp. nov.</title>
        <authorList>
            <person name="Wang L."/>
        </authorList>
    </citation>
    <scope>NUCLEOTIDE SEQUENCE [LARGE SCALE GENOMIC DNA]</scope>
    <source>
        <strain evidence="2 3">NEAU-FHS4</strain>
    </source>
</reference>